<accession>A0A6J0LHS1</accession>
<evidence type="ECO:0000313" key="3">
    <source>
        <dbReference type="RefSeq" id="XP_018459433.1"/>
    </source>
</evidence>
<dbReference type="KEGG" id="rsz:108830331"/>
<sequence length="163" mass="18190">MAMSHFQPLLFLVVILFFPPFHALNFEFCNPNQSSNYIEVTHLKTHSDQPHAVTVSGLAKHTMVGSIEVGVQVGKVVYYHANLCSCLHLTDGNHFVIPVTGLPYEFTEVESKYVYLIKFWGSSDEIMCIKFKMPTSATTLNGTTSGQNLELAEEAEHKEPAIV</sequence>
<protein>
    <submittedName>
        <fullName evidence="3">MD-2-related lipid-recognition protein 3 isoform X1</fullName>
    </submittedName>
    <submittedName>
        <fullName evidence="4">MD-2-related lipid-recognition protein 3-like</fullName>
    </submittedName>
</protein>
<dbReference type="RefSeq" id="XP_056847851.1">
    <property type="nucleotide sequence ID" value="XM_056991871.1"/>
</dbReference>
<dbReference type="Proteomes" id="UP000504610">
    <property type="component" value="Chromosome 8"/>
</dbReference>
<proteinExistence type="predicted"/>
<name>A0A6J0LHS1_RAPSA</name>
<dbReference type="RefSeq" id="XP_018459433.1">
    <property type="nucleotide sequence ID" value="XM_018603931.2"/>
</dbReference>
<reference evidence="3 4" key="2">
    <citation type="submission" date="2025-04" db="UniProtKB">
        <authorList>
            <consortium name="RefSeq"/>
        </authorList>
    </citation>
    <scope>IDENTIFICATION</scope>
    <source>
        <tissue evidence="3 4">Leaf</tissue>
    </source>
</reference>
<evidence type="ECO:0000256" key="1">
    <source>
        <dbReference type="SAM" id="SignalP"/>
    </source>
</evidence>
<dbReference type="KEGG" id="rsz:130498476"/>
<feature type="chain" id="PRO_5044637703" evidence="1">
    <location>
        <begin position="24"/>
        <end position="163"/>
    </location>
</feature>
<keyword evidence="2" id="KW-1185">Reference proteome</keyword>
<evidence type="ECO:0000313" key="4">
    <source>
        <dbReference type="RefSeq" id="XP_056847851.1"/>
    </source>
</evidence>
<keyword evidence="1" id="KW-0732">Signal</keyword>
<feature type="signal peptide" evidence="1">
    <location>
        <begin position="1"/>
        <end position="23"/>
    </location>
</feature>
<gene>
    <name evidence="3" type="primary">LOC108830331</name>
    <name evidence="4" type="synonym">LOC130498476</name>
</gene>
<dbReference type="AlphaFoldDB" id="A0A6J0LHS1"/>
<organism evidence="2 3">
    <name type="scientific">Raphanus sativus</name>
    <name type="common">Radish</name>
    <name type="synonym">Raphanus raphanistrum var. sativus</name>
    <dbReference type="NCBI Taxonomy" id="3726"/>
    <lineage>
        <taxon>Eukaryota</taxon>
        <taxon>Viridiplantae</taxon>
        <taxon>Streptophyta</taxon>
        <taxon>Embryophyta</taxon>
        <taxon>Tracheophyta</taxon>
        <taxon>Spermatophyta</taxon>
        <taxon>Magnoliopsida</taxon>
        <taxon>eudicotyledons</taxon>
        <taxon>Gunneridae</taxon>
        <taxon>Pentapetalae</taxon>
        <taxon>rosids</taxon>
        <taxon>malvids</taxon>
        <taxon>Brassicales</taxon>
        <taxon>Brassicaceae</taxon>
        <taxon>Brassiceae</taxon>
        <taxon>Raphanus</taxon>
    </lineage>
</organism>
<dbReference type="GeneID" id="108830331"/>
<evidence type="ECO:0000313" key="2">
    <source>
        <dbReference type="Proteomes" id="UP000504610"/>
    </source>
</evidence>
<reference evidence="2" key="1">
    <citation type="journal article" date="2019" name="Database">
        <title>The radish genome database (RadishGD): an integrated information resource for radish genomics.</title>
        <authorList>
            <person name="Yu H.J."/>
            <person name="Baek S."/>
            <person name="Lee Y.J."/>
            <person name="Cho A."/>
            <person name="Mun J.H."/>
        </authorList>
    </citation>
    <scope>NUCLEOTIDE SEQUENCE [LARGE SCALE GENOMIC DNA]</scope>
    <source>
        <strain evidence="2">cv. WK10039</strain>
    </source>
</reference>